<reference evidence="1" key="2">
    <citation type="submission" date="2014-03" db="EMBL/GenBank/DDBJ databases">
        <title>The whipworm genome and dual-species transcriptomics of an intimate host-pathogen interaction.</title>
        <authorList>
            <person name="Foth B.J."/>
            <person name="Tsai I.J."/>
            <person name="Reid A.J."/>
            <person name="Bancroft A.J."/>
            <person name="Nichol S."/>
            <person name="Tracey A."/>
            <person name="Holroyd N."/>
            <person name="Cotton J.A."/>
            <person name="Stanley E.J."/>
            <person name="Zarowiecki M."/>
            <person name="Liu J.Z."/>
            <person name="Huckvale T."/>
            <person name="Cooper P.J."/>
            <person name="Grencis R.K."/>
            <person name="Berriman M."/>
        </authorList>
    </citation>
    <scope>NUCLEOTIDE SEQUENCE [LARGE SCALE GENOMIC DNA]</scope>
    <source>
        <strain evidence="1">Edinburgh</strain>
    </source>
</reference>
<protein>
    <submittedName>
        <fullName evidence="2 3">Proteasome assembly chaperone 4</fullName>
    </submittedName>
</protein>
<name>A0A5S6Q5B7_TRIMR</name>
<dbReference type="InterPro" id="IPR032157">
    <property type="entry name" value="PAC4"/>
</dbReference>
<accession>A0A5S6Q5B7</accession>
<evidence type="ECO:0000313" key="1">
    <source>
        <dbReference type="Proteomes" id="UP000046395"/>
    </source>
</evidence>
<dbReference type="Pfam" id="PF16093">
    <property type="entry name" value="PAC4"/>
    <property type="match status" value="1"/>
</dbReference>
<dbReference type="Proteomes" id="UP000046395">
    <property type="component" value="Unassembled WGS sequence"/>
</dbReference>
<organism evidence="1 2">
    <name type="scientific">Trichuris muris</name>
    <name type="common">Mouse whipworm</name>
    <dbReference type="NCBI Taxonomy" id="70415"/>
    <lineage>
        <taxon>Eukaryota</taxon>
        <taxon>Metazoa</taxon>
        <taxon>Ecdysozoa</taxon>
        <taxon>Nematoda</taxon>
        <taxon>Enoplea</taxon>
        <taxon>Dorylaimia</taxon>
        <taxon>Trichinellida</taxon>
        <taxon>Trichuridae</taxon>
        <taxon>Trichuris</taxon>
    </lineage>
</organism>
<dbReference type="AlphaFoldDB" id="A0A5S6Q5B7"/>
<evidence type="ECO:0000313" key="2">
    <source>
        <dbReference type="WBParaSite" id="TMUE_0000002425.1"/>
    </source>
</evidence>
<keyword evidence="1" id="KW-1185">Reference proteome</keyword>
<evidence type="ECO:0000313" key="3">
    <source>
        <dbReference type="WBParaSite" id="TMUE_2000008054.1"/>
    </source>
</evidence>
<dbReference type="PANTHER" id="PTHR33559">
    <property type="entry name" value="PROTEASOME ASSEMBLY CHAPERONE 4"/>
    <property type="match status" value="1"/>
</dbReference>
<proteinExistence type="predicted"/>
<dbReference type="PANTHER" id="PTHR33559:SF1">
    <property type="entry name" value="PROTEASOME ASSEMBLY CHAPERONE 4"/>
    <property type="match status" value="1"/>
</dbReference>
<reference evidence="2 3" key="3">
    <citation type="submission" date="2019-12" db="UniProtKB">
        <authorList>
            <consortium name="WormBaseParasite"/>
        </authorList>
    </citation>
    <scope>IDENTIFICATION</scope>
</reference>
<sequence>MNDESCACRTSFETCQFNDQEYRFLLCSYDESCYVWIGTSGNYGDLALALKRPDDDVCLSTKIIDKSGSPVCEAMAAKLAKKMGKQVFVGFDTEVESEEVLRFINQKIFEMNLQIEQSRSKNGAV</sequence>
<dbReference type="WBParaSite" id="TMUE_0000002425.1">
    <property type="protein sequence ID" value="TMUE_0000002425.1"/>
    <property type="gene ID" value="WBGene00298266"/>
</dbReference>
<dbReference type="WBParaSite" id="TMUE_2000008054.1">
    <property type="protein sequence ID" value="TMUE_2000008054.1"/>
    <property type="gene ID" value="WBGene00300137"/>
</dbReference>
<reference evidence="1" key="1">
    <citation type="submission" date="2013-11" db="EMBL/GenBank/DDBJ databases">
        <authorList>
            <person name="Aslett M."/>
        </authorList>
    </citation>
    <scope>NUCLEOTIDE SEQUENCE [LARGE SCALE GENOMIC DNA]</scope>
    <source>
        <strain evidence="1">Edinburgh</strain>
    </source>
</reference>
<dbReference type="GO" id="GO:0043248">
    <property type="term" value="P:proteasome assembly"/>
    <property type="evidence" value="ECO:0007669"/>
    <property type="project" value="InterPro"/>
</dbReference>